<dbReference type="RefSeq" id="WP_062474786.1">
    <property type="nucleotide sequence ID" value="NZ_CP013650.1"/>
</dbReference>
<dbReference type="Proteomes" id="UP000068447">
    <property type="component" value="Chromosome"/>
</dbReference>
<dbReference type="OrthoDB" id="5769598at2"/>
<dbReference type="Gene3D" id="2.60.40.3440">
    <property type="match status" value="1"/>
</dbReference>
<sequence length="166" mass="18167">MSRFIFVSLLLLPLSGCFNGDDSKPEVPEVNTPPVAMDAQLITQTEVAINDSLEASDKESDMLSFALEQEAVNGTVTVMQNGEFSYTPDIEYTGTDSFRFSVTDNQNPPVSGQVSITIEALPVLFSNLSRNAFEQSFDAMPLRLNGRDVSNDVMDPAAYDDLLVDE</sequence>
<keyword evidence="2" id="KW-1185">Reference proteome</keyword>
<dbReference type="AlphaFoldDB" id="A0A0U3B059"/>
<protein>
    <recommendedName>
        <fullName evidence="3">Cadherin-like domain-containing protein</fullName>
    </recommendedName>
</protein>
<evidence type="ECO:0008006" key="3">
    <source>
        <dbReference type="Google" id="ProtNLM"/>
    </source>
</evidence>
<name>A0A0U3B059_9ALTE</name>
<gene>
    <name evidence="1" type="ORF">AT746_00245</name>
</gene>
<dbReference type="STRING" id="1526571.AT746_00245"/>
<accession>A0A0U3B059</accession>
<dbReference type="EMBL" id="CP013650">
    <property type="protein sequence ID" value="ALS96857.1"/>
    <property type="molecule type" value="Genomic_DNA"/>
</dbReference>
<organism evidence="1 2">
    <name type="scientific">Lacimicrobium alkaliphilum</name>
    <dbReference type="NCBI Taxonomy" id="1526571"/>
    <lineage>
        <taxon>Bacteria</taxon>
        <taxon>Pseudomonadati</taxon>
        <taxon>Pseudomonadota</taxon>
        <taxon>Gammaproteobacteria</taxon>
        <taxon>Alteromonadales</taxon>
        <taxon>Alteromonadaceae</taxon>
        <taxon>Lacimicrobium</taxon>
    </lineage>
</organism>
<evidence type="ECO:0000313" key="1">
    <source>
        <dbReference type="EMBL" id="ALS96857.1"/>
    </source>
</evidence>
<dbReference type="Pfam" id="PF17963">
    <property type="entry name" value="Big_9"/>
    <property type="match status" value="1"/>
</dbReference>
<dbReference type="KEGG" id="lal:AT746_00245"/>
<evidence type="ECO:0000313" key="2">
    <source>
        <dbReference type="Proteomes" id="UP000068447"/>
    </source>
</evidence>
<proteinExistence type="predicted"/>
<reference evidence="1 2" key="1">
    <citation type="submission" date="2015-12" db="EMBL/GenBank/DDBJ databases">
        <title>Complete genome of Lacimicrobium alkaliphilum KCTC 32984.</title>
        <authorList>
            <person name="Kim S.-G."/>
            <person name="Lee Y.-J."/>
        </authorList>
    </citation>
    <scope>NUCLEOTIDE SEQUENCE [LARGE SCALE GENOMIC DNA]</scope>
    <source>
        <strain evidence="1 2">YelD216</strain>
    </source>
</reference>